<dbReference type="Pfam" id="PF05368">
    <property type="entry name" value="NmrA"/>
    <property type="match status" value="1"/>
</dbReference>
<sequence length="306" mass="33965">MSAPTVYVVAATGTQGSAVCRHLRQLNWAVHATVRNMESPAAQALARIGVGLNSGDWDNEEALAAGLKSCTKLFLALGQNYSNLDDERIWAQRIIALAKKAGVQDIVYSSSISANAPEKRTLLPPNHLLFKTLFTKNIIEGLVQRAGFNHWTIIRPGFFMSNLLAPKARIYNDLFERNTWLTALKPDTKLNLVDPDDIASFAAAAFHDPERFHGQGIDLVSERLTPVQMMEVLTATTGREFTAEFHPEEKVAQEMNTNPFVGSQVFLRDGEKCVDAEKVKKWAIKLGTFKDFVVREKQAVAETYSS</sequence>
<dbReference type="OrthoDB" id="419598at2759"/>
<gene>
    <name evidence="5" type="ORF">FBEOM_1230</name>
</gene>
<organism evidence="5 6">
    <name type="scientific">Fusarium beomiforme</name>
    <dbReference type="NCBI Taxonomy" id="44412"/>
    <lineage>
        <taxon>Eukaryota</taxon>
        <taxon>Fungi</taxon>
        <taxon>Dikarya</taxon>
        <taxon>Ascomycota</taxon>
        <taxon>Pezizomycotina</taxon>
        <taxon>Sordariomycetes</taxon>
        <taxon>Hypocreomycetidae</taxon>
        <taxon>Hypocreales</taxon>
        <taxon>Nectriaceae</taxon>
        <taxon>Fusarium</taxon>
        <taxon>Fusarium burgessii species complex</taxon>
    </lineage>
</organism>
<comment type="caution">
    <text evidence="5">The sequence shown here is derived from an EMBL/GenBank/DDBJ whole genome shotgun (WGS) entry which is preliminary data.</text>
</comment>
<comment type="similarity">
    <text evidence="1">Belongs to the NmrA-type oxidoreductase family.</text>
</comment>
<proteinExistence type="inferred from homology"/>
<dbReference type="PANTHER" id="PTHR42748:SF30">
    <property type="entry name" value="NMRA-LIKE DOMAIN-CONTAINING PROTEIN"/>
    <property type="match status" value="1"/>
</dbReference>
<dbReference type="AlphaFoldDB" id="A0A9P5E3H8"/>
<dbReference type="GO" id="GO:0016491">
    <property type="term" value="F:oxidoreductase activity"/>
    <property type="evidence" value="ECO:0007669"/>
    <property type="project" value="UniProtKB-KW"/>
</dbReference>
<dbReference type="InterPro" id="IPR008030">
    <property type="entry name" value="NmrA-like"/>
</dbReference>
<dbReference type="InterPro" id="IPR051164">
    <property type="entry name" value="NmrA-like_oxidored"/>
</dbReference>
<keyword evidence="3" id="KW-0560">Oxidoreductase</keyword>
<reference evidence="5" key="1">
    <citation type="journal article" date="2017" name="Mycologia">
        <title>Fusarium algeriense, sp. nov., a novel toxigenic crown rot pathogen of durum wheat from Algeria is nested in the Fusarium burgessii species complex.</title>
        <authorList>
            <person name="Laraba I."/>
            <person name="Keddad A."/>
            <person name="Boureghda H."/>
            <person name="Abdallah N."/>
            <person name="Vaughan M.M."/>
            <person name="Proctor R.H."/>
            <person name="Busman M."/>
            <person name="O'Donnell K."/>
        </authorList>
    </citation>
    <scope>NUCLEOTIDE SEQUENCE</scope>
    <source>
        <strain evidence="5">NRRL 25174</strain>
    </source>
</reference>
<feature type="domain" description="NmrA-like" evidence="4">
    <location>
        <begin position="5"/>
        <end position="255"/>
    </location>
</feature>
<evidence type="ECO:0000256" key="1">
    <source>
        <dbReference type="ARBA" id="ARBA00006328"/>
    </source>
</evidence>
<dbReference type="SUPFAM" id="SSF51735">
    <property type="entry name" value="NAD(P)-binding Rossmann-fold domains"/>
    <property type="match status" value="1"/>
</dbReference>
<evidence type="ECO:0000256" key="3">
    <source>
        <dbReference type="ARBA" id="ARBA00023002"/>
    </source>
</evidence>
<dbReference type="GO" id="GO:0005634">
    <property type="term" value="C:nucleus"/>
    <property type="evidence" value="ECO:0007669"/>
    <property type="project" value="TreeGrafter"/>
</dbReference>
<keyword evidence="6" id="KW-1185">Reference proteome</keyword>
<reference evidence="5" key="2">
    <citation type="submission" date="2020-02" db="EMBL/GenBank/DDBJ databases">
        <title>Identification and distribution of gene clusters putatively required for synthesis of sphingolipid metabolism inhibitors in phylogenetically diverse species of the filamentous fungus Fusarium.</title>
        <authorList>
            <person name="Kim H.-S."/>
            <person name="Busman M."/>
            <person name="Brown D.W."/>
            <person name="Divon H."/>
            <person name="Uhlig S."/>
            <person name="Proctor R.H."/>
        </authorList>
    </citation>
    <scope>NUCLEOTIDE SEQUENCE</scope>
    <source>
        <strain evidence="5">NRRL 25174</strain>
    </source>
</reference>
<dbReference type="PANTHER" id="PTHR42748">
    <property type="entry name" value="NITROGEN METABOLITE REPRESSION PROTEIN NMRA FAMILY MEMBER"/>
    <property type="match status" value="1"/>
</dbReference>
<dbReference type="EMBL" id="PVQB02000038">
    <property type="protein sequence ID" value="KAF4344800.1"/>
    <property type="molecule type" value="Genomic_DNA"/>
</dbReference>
<accession>A0A9P5E3H8</accession>
<keyword evidence="2" id="KW-0521">NADP</keyword>
<evidence type="ECO:0000259" key="4">
    <source>
        <dbReference type="Pfam" id="PF05368"/>
    </source>
</evidence>
<evidence type="ECO:0000256" key="2">
    <source>
        <dbReference type="ARBA" id="ARBA00022857"/>
    </source>
</evidence>
<evidence type="ECO:0000313" key="6">
    <source>
        <dbReference type="Proteomes" id="UP000730481"/>
    </source>
</evidence>
<dbReference type="Gene3D" id="3.40.50.720">
    <property type="entry name" value="NAD(P)-binding Rossmann-like Domain"/>
    <property type="match status" value="1"/>
</dbReference>
<name>A0A9P5E3H8_9HYPO</name>
<dbReference type="InterPro" id="IPR036291">
    <property type="entry name" value="NAD(P)-bd_dom_sf"/>
</dbReference>
<protein>
    <submittedName>
        <fullName evidence="5">NAD(P)H azoreductase</fullName>
    </submittedName>
</protein>
<dbReference type="Proteomes" id="UP000730481">
    <property type="component" value="Unassembled WGS sequence"/>
</dbReference>
<evidence type="ECO:0000313" key="5">
    <source>
        <dbReference type="EMBL" id="KAF4344800.1"/>
    </source>
</evidence>